<protein>
    <submittedName>
        <fullName evidence="1">Uncharacterized protein</fullName>
    </submittedName>
</protein>
<gene>
    <name evidence="1" type="ORF">EGYM00163_LOCUS28002</name>
</gene>
<proteinExistence type="predicted"/>
<organism evidence="1">
    <name type="scientific">Eutreptiella gymnastica</name>
    <dbReference type="NCBI Taxonomy" id="73025"/>
    <lineage>
        <taxon>Eukaryota</taxon>
        <taxon>Discoba</taxon>
        <taxon>Euglenozoa</taxon>
        <taxon>Euglenida</taxon>
        <taxon>Spirocuta</taxon>
        <taxon>Euglenophyceae</taxon>
        <taxon>Eutreptiales</taxon>
        <taxon>Eutreptiaceae</taxon>
        <taxon>Eutreptiella</taxon>
    </lineage>
</organism>
<dbReference type="EMBL" id="HBJA01080081">
    <property type="protein sequence ID" value="CAE0816841.1"/>
    <property type="molecule type" value="Transcribed_RNA"/>
</dbReference>
<reference evidence="1" key="1">
    <citation type="submission" date="2021-01" db="EMBL/GenBank/DDBJ databases">
        <authorList>
            <person name="Corre E."/>
            <person name="Pelletier E."/>
            <person name="Niang G."/>
            <person name="Scheremetjew M."/>
            <person name="Finn R."/>
            <person name="Kale V."/>
            <person name="Holt S."/>
            <person name="Cochrane G."/>
            <person name="Meng A."/>
            <person name="Brown T."/>
            <person name="Cohen L."/>
        </authorList>
    </citation>
    <scope>NUCLEOTIDE SEQUENCE</scope>
    <source>
        <strain evidence="1">CCMP1594</strain>
    </source>
</reference>
<accession>A0A7S4FVU4</accession>
<dbReference type="AlphaFoldDB" id="A0A7S4FVU4"/>
<evidence type="ECO:0000313" key="1">
    <source>
        <dbReference type="EMBL" id="CAE0816841.1"/>
    </source>
</evidence>
<sequence length="145" mass="15984">MGHRKQVHTHGLRDGLAPLLQRGSADPKMLTVQSEQRICFMQPRPATAFLWLSRGWSCFLCTAAAEPSWEPKRGGDVRILNTRCSLASLPSMGLIFFFVETSFLHFKRYAASLISCSGAGGAECARSATVWASVSAVRHRSGRWS</sequence>
<name>A0A7S4FVU4_9EUGL</name>